<dbReference type="InterPro" id="IPR052336">
    <property type="entry name" value="MlaD_Phospholipid_Transporter"/>
</dbReference>
<name>A0A7I7URI0_MYCPV</name>
<dbReference type="Proteomes" id="UP000467252">
    <property type="component" value="Chromosome"/>
</dbReference>
<keyword evidence="1" id="KW-0732">Signal</keyword>
<dbReference type="AlphaFoldDB" id="A0A7I7URI0"/>
<protein>
    <recommendedName>
        <fullName evidence="2">Mce/MlaD domain-containing protein</fullName>
    </recommendedName>
</protein>
<feature type="signal peptide" evidence="1">
    <location>
        <begin position="1"/>
        <end position="22"/>
    </location>
</feature>
<proteinExistence type="predicted"/>
<reference evidence="3 4" key="1">
    <citation type="journal article" date="2019" name="Emerg. Microbes Infect.">
        <title>Comprehensive subspecies identification of 175 nontuberculous mycobacteria species based on 7547 genomic profiles.</title>
        <authorList>
            <person name="Matsumoto Y."/>
            <person name="Kinjo T."/>
            <person name="Motooka D."/>
            <person name="Nabeya D."/>
            <person name="Jung N."/>
            <person name="Uechi K."/>
            <person name="Horii T."/>
            <person name="Iida T."/>
            <person name="Fujita J."/>
            <person name="Nakamura S."/>
        </authorList>
    </citation>
    <scope>NUCLEOTIDE SEQUENCE [LARGE SCALE GENOMIC DNA]</scope>
    <source>
        <strain evidence="3 4">JCM 6370</strain>
    </source>
</reference>
<feature type="chain" id="PRO_5029451616" description="Mce/MlaD domain-containing protein" evidence="1">
    <location>
        <begin position="23"/>
        <end position="331"/>
    </location>
</feature>
<dbReference type="PANTHER" id="PTHR33371:SF4">
    <property type="entry name" value="INTERMEMBRANE PHOSPHOLIPID TRANSPORT SYSTEM BINDING PROTEIN MLAD"/>
    <property type="match status" value="1"/>
</dbReference>
<dbReference type="Pfam" id="PF02470">
    <property type="entry name" value="MlaD"/>
    <property type="match status" value="1"/>
</dbReference>
<dbReference type="PANTHER" id="PTHR33371">
    <property type="entry name" value="INTERMEMBRANE PHOSPHOLIPID TRANSPORT SYSTEM BINDING PROTEIN MLAD-RELATED"/>
    <property type="match status" value="1"/>
</dbReference>
<evidence type="ECO:0000259" key="2">
    <source>
        <dbReference type="Pfam" id="PF02470"/>
    </source>
</evidence>
<dbReference type="EMBL" id="AP022599">
    <property type="protein sequence ID" value="BBY83423.1"/>
    <property type="molecule type" value="Genomic_DNA"/>
</dbReference>
<feature type="domain" description="Mce/MlaD" evidence="2">
    <location>
        <begin position="38"/>
        <end position="112"/>
    </location>
</feature>
<dbReference type="PROSITE" id="PS51257">
    <property type="entry name" value="PROKAR_LIPOPROTEIN"/>
    <property type="match status" value="1"/>
</dbReference>
<sequence>MKSSIVRFVAAVVTAAVLSSCAALDVNSMPAPGNSYRDGYDIVMQFENVLNLPARAKVTLDGRVVGVVSGVSASGQLVNVTARIDPAVQVPADIHAVLQQATVLGDIYVALERPQDGGPPAAALIPGATLPLAQTTSPPQLEDTIARLADFVGSGSIQRIQNTIIGLNRVVPPSDDLRRLVAQFAADISDLADNVDTVDTLLDSVSATSHVLSYRMPSVQYWFSEEGMRGFDRGMQNAGLIGKTLPSVGSIYSGGFWLVPLLDSLGNALEAIRDAKWAFEEEVPQWRKLFTDFYLPQEKYPALNITSIQGPDGRELSENVADVLRILGGIP</sequence>
<keyword evidence="4" id="KW-1185">Reference proteome</keyword>
<accession>A0A7I7URI0</accession>
<dbReference type="InterPro" id="IPR003399">
    <property type="entry name" value="Mce/MlaD"/>
</dbReference>
<dbReference type="RefSeq" id="WP_407665022.1">
    <property type="nucleotide sequence ID" value="NZ_AP022599.1"/>
</dbReference>
<gene>
    <name evidence="3" type="ORF">MPUL_45810</name>
</gene>
<evidence type="ECO:0000313" key="3">
    <source>
        <dbReference type="EMBL" id="BBY83423.1"/>
    </source>
</evidence>
<organism evidence="3 4">
    <name type="scientific">Mycolicibacterium pulveris</name>
    <name type="common">Mycobacterium pulveris</name>
    <dbReference type="NCBI Taxonomy" id="36813"/>
    <lineage>
        <taxon>Bacteria</taxon>
        <taxon>Bacillati</taxon>
        <taxon>Actinomycetota</taxon>
        <taxon>Actinomycetes</taxon>
        <taxon>Mycobacteriales</taxon>
        <taxon>Mycobacteriaceae</taxon>
        <taxon>Mycolicibacterium</taxon>
    </lineage>
</organism>
<evidence type="ECO:0000256" key="1">
    <source>
        <dbReference type="SAM" id="SignalP"/>
    </source>
</evidence>
<evidence type="ECO:0000313" key="4">
    <source>
        <dbReference type="Proteomes" id="UP000467252"/>
    </source>
</evidence>